<organism evidence="6 7">
    <name type="scientific">Amycolatopsis minnesotensis</name>
    <dbReference type="NCBI Taxonomy" id="337894"/>
    <lineage>
        <taxon>Bacteria</taxon>
        <taxon>Bacillati</taxon>
        <taxon>Actinomycetota</taxon>
        <taxon>Actinomycetes</taxon>
        <taxon>Pseudonocardiales</taxon>
        <taxon>Pseudonocardiaceae</taxon>
        <taxon>Amycolatopsis</taxon>
    </lineage>
</organism>
<evidence type="ECO:0000313" key="6">
    <source>
        <dbReference type="EMBL" id="GAA1986429.1"/>
    </source>
</evidence>
<evidence type="ECO:0000313" key="7">
    <source>
        <dbReference type="Proteomes" id="UP001501116"/>
    </source>
</evidence>
<dbReference type="SMART" id="SM00345">
    <property type="entry name" value="HTH_GNTR"/>
    <property type="match status" value="1"/>
</dbReference>
<evidence type="ECO:0000256" key="1">
    <source>
        <dbReference type="ARBA" id="ARBA00022898"/>
    </source>
</evidence>
<comment type="caution">
    <text evidence="6">The sequence shown here is derived from an EMBL/GenBank/DDBJ whole genome shotgun (WGS) entry which is preliminary data.</text>
</comment>
<evidence type="ECO:0000259" key="5">
    <source>
        <dbReference type="PROSITE" id="PS50949"/>
    </source>
</evidence>
<reference evidence="7" key="1">
    <citation type="journal article" date="2019" name="Int. J. Syst. Evol. Microbiol.">
        <title>The Global Catalogue of Microorganisms (GCM) 10K type strain sequencing project: providing services to taxonomists for standard genome sequencing and annotation.</title>
        <authorList>
            <consortium name="The Broad Institute Genomics Platform"/>
            <consortium name="The Broad Institute Genome Sequencing Center for Infectious Disease"/>
            <person name="Wu L."/>
            <person name="Ma J."/>
        </authorList>
    </citation>
    <scope>NUCLEOTIDE SEQUENCE [LARGE SCALE GENOMIC DNA]</scope>
    <source>
        <strain evidence="7">JCM 14545</strain>
    </source>
</reference>
<proteinExistence type="predicted"/>
<keyword evidence="3" id="KW-0238">DNA-binding</keyword>
<name>A0ABP5DXR2_9PSEU</name>
<dbReference type="CDD" id="cd07377">
    <property type="entry name" value="WHTH_GntR"/>
    <property type="match status" value="1"/>
</dbReference>
<keyword evidence="1" id="KW-0663">Pyridoxal phosphate</keyword>
<dbReference type="InterPro" id="IPR036388">
    <property type="entry name" value="WH-like_DNA-bd_sf"/>
</dbReference>
<dbReference type="Pfam" id="PF00392">
    <property type="entry name" value="GntR"/>
    <property type="match status" value="1"/>
</dbReference>
<dbReference type="PANTHER" id="PTHR46577:SF1">
    <property type="entry name" value="HTH-TYPE TRANSCRIPTIONAL REGULATORY PROTEIN GABR"/>
    <property type="match status" value="1"/>
</dbReference>
<dbReference type="PANTHER" id="PTHR46577">
    <property type="entry name" value="HTH-TYPE TRANSCRIPTIONAL REGULATORY PROTEIN GABR"/>
    <property type="match status" value="1"/>
</dbReference>
<evidence type="ECO:0000256" key="4">
    <source>
        <dbReference type="ARBA" id="ARBA00023163"/>
    </source>
</evidence>
<sequence length="137" mass="14781">MRSAIRVIYVELSQAARLEPMSASTSSKAPFEQVAERIRLQIRSGELGAGDKLPPHRELADKFSVALGTAQKALRLLQDEGWVEARQSIGVFVREDWQEGVTAPDLAAVTRQVNDLSAAVAALAERVQRIEGGATAG</sequence>
<dbReference type="SUPFAM" id="SSF46785">
    <property type="entry name" value="Winged helix' DNA-binding domain"/>
    <property type="match status" value="1"/>
</dbReference>
<keyword evidence="7" id="KW-1185">Reference proteome</keyword>
<keyword evidence="2" id="KW-0805">Transcription regulation</keyword>
<evidence type="ECO:0000256" key="2">
    <source>
        <dbReference type="ARBA" id="ARBA00023015"/>
    </source>
</evidence>
<accession>A0ABP5DXR2</accession>
<keyword evidence="4" id="KW-0804">Transcription</keyword>
<dbReference type="Proteomes" id="UP001501116">
    <property type="component" value="Unassembled WGS sequence"/>
</dbReference>
<dbReference type="InterPro" id="IPR036390">
    <property type="entry name" value="WH_DNA-bd_sf"/>
</dbReference>
<dbReference type="PROSITE" id="PS50949">
    <property type="entry name" value="HTH_GNTR"/>
    <property type="match status" value="1"/>
</dbReference>
<protein>
    <recommendedName>
        <fullName evidence="5">HTH gntR-type domain-containing protein</fullName>
    </recommendedName>
</protein>
<evidence type="ECO:0000256" key="3">
    <source>
        <dbReference type="ARBA" id="ARBA00023125"/>
    </source>
</evidence>
<dbReference type="InterPro" id="IPR000524">
    <property type="entry name" value="Tscrpt_reg_HTH_GntR"/>
</dbReference>
<gene>
    <name evidence="6" type="ORF">GCM10009754_75400</name>
</gene>
<dbReference type="InterPro" id="IPR051446">
    <property type="entry name" value="HTH_trans_reg/aminotransferase"/>
</dbReference>
<dbReference type="EMBL" id="BAAANN010000044">
    <property type="protein sequence ID" value="GAA1986429.1"/>
    <property type="molecule type" value="Genomic_DNA"/>
</dbReference>
<feature type="domain" description="HTH gntR-type" evidence="5">
    <location>
        <begin position="28"/>
        <end position="96"/>
    </location>
</feature>
<dbReference type="Gene3D" id="1.10.10.10">
    <property type="entry name" value="Winged helix-like DNA-binding domain superfamily/Winged helix DNA-binding domain"/>
    <property type="match status" value="1"/>
</dbReference>